<feature type="chain" id="PRO_5015400297" description="Fibrinogen C-terminal domain-containing protein" evidence="5">
    <location>
        <begin position="35"/>
        <end position="237"/>
    </location>
</feature>
<proteinExistence type="predicted"/>
<dbReference type="GO" id="GO:0046872">
    <property type="term" value="F:metal ion binding"/>
    <property type="evidence" value="ECO:0007669"/>
    <property type="project" value="UniProtKB-KW"/>
</dbReference>
<dbReference type="Pfam" id="PF00147">
    <property type="entry name" value="Fibrinogen_C"/>
    <property type="match status" value="1"/>
</dbReference>
<comment type="caution">
    <text evidence="7">The sequence shown here is derived from an EMBL/GenBank/DDBJ whole genome shotgun (WGS) entry which is preliminary data.</text>
</comment>
<evidence type="ECO:0000256" key="4">
    <source>
        <dbReference type="ARBA" id="ARBA00023157"/>
    </source>
</evidence>
<dbReference type="InterPro" id="IPR002181">
    <property type="entry name" value="Fibrinogen_a/b/g_C_dom"/>
</dbReference>
<evidence type="ECO:0000313" key="8">
    <source>
        <dbReference type="Proteomes" id="UP000241986"/>
    </source>
</evidence>
<dbReference type="EMBL" id="PZKL01000045">
    <property type="protein sequence ID" value="PTH78885.1"/>
    <property type="molecule type" value="Genomic_DNA"/>
</dbReference>
<feature type="domain" description="Fibrinogen C-terminal" evidence="6">
    <location>
        <begin position="53"/>
        <end position="105"/>
    </location>
</feature>
<keyword evidence="3" id="KW-0106">Calcium</keyword>
<feature type="signal peptide" evidence="5">
    <location>
        <begin position="1"/>
        <end position="34"/>
    </location>
</feature>
<dbReference type="GO" id="GO:0005615">
    <property type="term" value="C:extracellular space"/>
    <property type="evidence" value="ECO:0007669"/>
    <property type="project" value="TreeGrafter"/>
</dbReference>
<dbReference type="InterPro" id="IPR014716">
    <property type="entry name" value="Fibrinogen_a/b/g_C_1"/>
</dbReference>
<dbReference type="InterPro" id="IPR036056">
    <property type="entry name" value="Fibrinogen-like_C"/>
</dbReference>
<keyword evidence="4" id="KW-1015">Disulfide bond</keyword>
<evidence type="ECO:0000256" key="1">
    <source>
        <dbReference type="ARBA" id="ARBA00022723"/>
    </source>
</evidence>
<keyword evidence="5" id="KW-0732">Signal</keyword>
<dbReference type="SUPFAM" id="SSF56496">
    <property type="entry name" value="Fibrinogen C-terminal domain-like"/>
    <property type="match status" value="1"/>
</dbReference>
<evidence type="ECO:0000313" key="7">
    <source>
        <dbReference type="EMBL" id="PTH78885.1"/>
    </source>
</evidence>
<protein>
    <recommendedName>
        <fullName evidence="6">Fibrinogen C-terminal domain-containing protein</fullName>
    </recommendedName>
</protein>
<keyword evidence="2" id="KW-0430">Lectin</keyword>
<organism evidence="7 8">
    <name type="scientific">Aeromonas veronii</name>
    <dbReference type="NCBI Taxonomy" id="654"/>
    <lineage>
        <taxon>Bacteria</taxon>
        <taxon>Pseudomonadati</taxon>
        <taxon>Pseudomonadota</taxon>
        <taxon>Gammaproteobacteria</taxon>
        <taxon>Aeromonadales</taxon>
        <taxon>Aeromonadaceae</taxon>
        <taxon>Aeromonas</taxon>
    </lineage>
</organism>
<reference evidence="7 8" key="1">
    <citation type="submission" date="2018-03" db="EMBL/GenBank/DDBJ databases">
        <title>Aeromonas veronii whole genome sequencing and analysis.</title>
        <authorList>
            <person name="Xie H."/>
            <person name="Liu T."/>
            <person name="Wang K."/>
        </authorList>
    </citation>
    <scope>NUCLEOTIDE SEQUENCE [LARGE SCALE GENOMIC DNA]</scope>
    <source>
        <strain evidence="7 8">XH.VA.1</strain>
    </source>
</reference>
<dbReference type="PANTHER" id="PTHR16146">
    <property type="entry name" value="INTELECTIN"/>
    <property type="match status" value="1"/>
</dbReference>
<gene>
    <name evidence="7" type="ORF">DAA48_20805</name>
</gene>
<dbReference type="Proteomes" id="UP000241986">
    <property type="component" value="Unassembled WGS sequence"/>
</dbReference>
<dbReference type="GO" id="GO:0070492">
    <property type="term" value="F:oligosaccharide binding"/>
    <property type="evidence" value="ECO:0007669"/>
    <property type="project" value="TreeGrafter"/>
</dbReference>
<dbReference type="NCBIfam" id="NF040941">
    <property type="entry name" value="GGGWT_bact"/>
    <property type="match status" value="1"/>
</dbReference>
<name>A0A2T4MWH6_AERVE</name>
<evidence type="ECO:0000256" key="3">
    <source>
        <dbReference type="ARBA" id="ARBA00022837"/>
    </source>
</evidence>
<accession>A0A2T4MWH6</accession>
<evidence type="ECO:0000256" key="5">
    <source>
        <dbReference type="SAM" id="SignalP"/>
    </source>
</evidence>
<sequence length="237" mass="25615">MGCFLCGNFILSRVFMKKILLSVVLLALSGTAMSAVSDGQYIIKVLTPGVGVKPPEPTGISCKEIKANHPDAKSGAYTIQQAGRKIKTYCNMTLDGGGWTLVQVRASNSERYSNTDDLATQGFVGGKGIGLANDVWSSLVASSSQLMMYYNDSGYAYLKINRAKAANCKPLSTATLNVNLLWHNEGSGCDKTGMDYSMMGHDSNIYLRSSAYTYSPVYDRVVNAYTYVGANGKVFVR</sequence>
<dbReference type="PANTHER" id="PTHR16146:SF46">
    <property type="entry name" value="INTELECTIN-1A-RELATED"/>
    <property type="match status" value="1"/>
</dbReference>
<evidence type="ECO:0000256" key="2">
    <source>
        <dbReference type="ARBA" id="ARBA00022734"/>
    </source>
</evidence>
<evidence type="ECO:0000259" key="6">
    <source>
        <dbReference type="PROSITE" id="PS51406"/>
    </source>
</evidence>
<dbReference type="AlphaFoldDB" id="A0A2T4MWH6"/>
<dbReference type="Gene3D" id="3.90.215.10">
    <property type="entry name" value="Gamma Fibrinogen, chain A, domain 1"/>
    <property type="match status" value="1"/>
</dbReference>
<dbReference type="PROSITE" id="PS51406">
    <property type="entry name" value="FIBRINOGEN_C_2"/>
    <property type="match status" value="1"/>
</dbReference>
<keyword evidence="1" id="KW-0479">Metal-binding</keyword>